<organism evidence="6 7">
    <name type="scientific">Actinomadura rugatobispora</name>
    <dbReference type="NCBI Taxonomy" id="1994"/>
    <lineage>
        <taxon>Bacteria</taxon>
        <taxon>Bacillati</taxon>
        <taxon>Actinomycetota</taxon>
        <taxon>Actinomycetes</taxon>
        <taxon>Streptosporangiales</taxon>
        <taxon>Thermomonosporaceae</taxon>
        <taxon>Actinomadura</taxon>
    </lineage>
</organism>
<evidence type="ECO:0000313" key="6">
    <source>
        <dbReference type="EMBL" id="MFC5754749.1"/>
    </source>
</evidence>
<keyword evidence="4 5" id="KW-0472">Membrane</keyword>
<evidence type="ECO:0000256" key="1">
    <source>
        <dbReference type="ARBA" id="ARBA00004141"/>
    </source>
</evidence>
<dbReference type="SUPFAM" id="SSF103473">
    <property type="entry name" value="MFS general substrate transporter"/>
    <property type="match status" value="1"/>
</dbReference>
<dbReference type="PANTHER" id="PTHR42718:SF42">
    <property type="entry name" value="EXPORT PROTEIN"/>
    <property type="match status" value="1"/>
</dbReference>
<accession>A0ABW1AJP2</accession>
<dbReference type="PANTHER" id="PTHR42718">
    <property type="entry name" value="MAJOR FACILITATOR SUPERFAMILY MULTIDRUG TRANSPORTER MFSC"/>
    <property type="match status" value="1"/>
</dbReference>
<keyword evidence="7" id="KW-1185">Reference proteome</keyword>
<name>A0ABW1AJP2_9ACTN</name>
<feature type="transmembrane region" description="Helical" evidence="5">
    <location>
        <begin position="105"/>
        <end position="135"/>
    </location>
</feature>
<reference evidence="7" key="1">
    <citation type="journal article" date="2019" name="Int. J. Syst. Evol. Microbiol.">
        <title>The Global Catalogue of Microorganisms (GCM) 10K type strain sequencing project: providing services to taxonomists for standard genome sequencing and annotation.</title>
        <authorList>
            <consortium name="The Broad Institute Genomics Platform"/>
            <consortium name="The Broad Institute Genome Sequencing Center for Infectious Disease"/>
            <person name="Wu L."/>
            <person name="Ma J."/>
        </authorList>
    </citation>
    <scope>NUCLEOTIDE SEQUENCE [LARGE SCALE GENOMIC DNA]</scope>
    <source>
        <strain evidence="7">KCTC 42087</strain>
    </source>
</reference>
<gene>
    <name evidence="6" type="ORF">ACFPZN_54830</name>
</gene>
<comment type="subcellular location">
    <subcellularLocation>
        <location evidence="1">Membrane</location>
        <topology evidence="1">Multi-pass membrane protein</topology>
    </subcellularLocation>
</comment>
<dbReference type="RefSeq" id="WP_378293154.1">
    <property type="nucleotide sequence ID" value="NZ_JBHSON010000179.1"/>
</dbReference>
<keyword evidence="2 5" id="KW-0812">Transmembrane</keyword>
<keyword evidence="3 5" id="KW-1133">Transmembrane helix</keyword>
<proteinExistence type="predicted"/>
<evidence type="ECO:0000256" key="3">
    <source>
        <dbReference type="ARBA" id="ARBA00022989"/>
    </source>
</evidence>
<evidence type="ECO:0000256" key="5">
    <source>
        <dbReference type="SAM" id="Phobius"/>
    </source>
</evidence>
<feature type="transmembrane region" description="Helical" evidence="5">
    <location>
        <begin position="30"/>
        <end position="49"/>
    </location>
</feature>
<evidence type="ECO:0000256" key="4">
    <source>
        <dbReference type="ARBA" id="ARBA00023136"/>
    </source>
</evidence>
<evidence type="ECO:0000256" key="2">
    <source>
        <dbReference type="ARBA" id="ARBA00022692"/>
    </source>
</evidence>
<dbReference type="Proteomes" id="UP001596074">
    <property type="component" value="Unassembled WGS sequence"/>
</dbReference>
<evidence type="ECO:0000313" key="7">
    <source>
        <dbReference type="Proteomes" id="UP001596074"/>
    </source>
</evidence>
<comment type="caution">
    <text evidence="6">The sequence shown here is derived from an EMBL/GenBank/DDBJ whole genome shotgun (WGS) entry which is preliminary data.</text>
</comment>
<dbReference type="EMBL" id="JBHSON010000179">
    <property type="protein sequence ID" value="MFC5754749.1"/>
    <property type="molecule type" value="Genomic_DNA"/>
</dbReference>
<dbReference type="InterPro" id="IPR036259">
    <property type="entry name" value="MFS_trans_sf"/>
</dbReference>
<sequence length="158" mass="15943">MRVEQRASLLVQCASQLCLISGPGHGWTGARTLGGLAVAAVALAAFAAWQHRNPEPMLDLRLLARPGFSGAAIVIALFAFALAGTLLALTQFLQLVLAYGPLKAGLALLQVAVAAAFGNGAGAALDAPLLAAFVLRRSVPGAPPVAQAAPSAEPAKSD</sequence>
<feature type="transmembrane region" description="Helical" evidence="5">
    <location>
        <begin position="70"/>
        <end position="93"/>
    </location>
</feature>
<protein>
    <submittedName>
        <fullName evidence="6">Uncharacterized protein</fullName>
    </submittedName>
</protein>